<dbReference type="GO" id="GO:0004174">
    <property type="term" value="F:electron-transferring-flavoprotein dehydrogenase activity"/>
    <property type="evidence" value="ECO:0007669"/>
    <property type="project" value="TreeGrafter"/>
</dbReference>
<dbReference type="PANTHER" id="PTHR43735:SF11">
    <property type="entry name" value="HYPOTHETICAL OXIDOREDUCTASE (EUROFUNG)"/>
    <property type="match status" value="1"/>
</dbReference>
<name>A0A9P8K4S4_AURME</name>
<organism evidence="2 3">
    <name type="scientific">Aureobasidium melanogenum</name>
    <name type="common">Aureobasidium pullulans var. melanogenum</name>
    <dbReference type="NCBI Taxonomy" id="46634"/>
    <lineage>
        <taxon>Eukaryota</taxon>
        <taxon>Fungi</taxon>
        <taxon>Dikarya</taxon>
        <taxon>Ascomycota</taxon>
        <taxon>Pezizomycotina</taxon>
        <taxon>Dothideomycetes</taxon>
        <taxon>Dothideomycetidae</taxon>
        <taxon>Dothideales</taxon>
        <taxon>Saccotheciaceae</taxon>
        <taxon>Aureobasidium</taxon>
    </lineage>
</organism>
<dbReference type="InterPro" id="IPR036188">
    <property type="entry name" value="FAD/NAD-bd_sf"/>
</dbReference>
<dbReference type="PRINTS" id="PR00411">
    <property type="entry name" value="PNDRDTASEI"/>
</dbReference>
<gene>
    <name evidence="2" type="ORF">KCV03_g8656</name>
</gene>
<dbReference type="InterPro" id="IPR023753">
    <property type="entry name" value="FAD/NAD-binding_dom"/>
</dbReference>
<sequence>MTVLPNIAVVGGSYVGVNTAQQLATKFSGRFQVLLIEKNSHFQHLFAFPRFAMTTKVDTHKAFIPFTPGTFANCPAGSGVVVRAGVTKIDKEEVWLDRKVEVNGQGLDKVPYAYLVIATGTKLTPPSTLPSSDKADGVTYLREHARKVETSSNITIIGGGAVGVQMATDIKEVYSEKSVTLVHSRTQLMNKFHPHLDRIIKERCEELGVKLKLGSRVKLPAKGYPTDGSTFNVELQDGSTISTDFAVIATGQTPQSELIRALSPESIDDAGFVRVQRTLQISDNKFPNIFAVGDVADTGAHKAARPALRQAPVVVENIEHMAKNESLEVYGVVDGPSIHLTLGITKNIKFINSPGGAPEPKVIWADDGKFDMGIDGVWQRRGGGPNALL</sequence>
<dbReference type="Gene3D" id="3.50.50.100">
    <property type="match status" value="1"/>
</dbReference>
<comment type="caution">
    <text evidence="2">The sequence shown here is derived from an EMBL/GenBank/DDBJ whole genome shotgun (WGS) entry which is preliminary data.</text>
</comment>
<feature type="non-terminal residue" evidence="2">
    <location>
        <position position="389"/>
    </location>
</feature>
<dbReference type="SUPFAM" id="SSF51905">
    <property type="entry name" value="FAD/NAD(P)-binding domain"/>
    <property type="match status" value="1"/>
</dbReference>
<dbReference type="Proteomes" id="UP000767238">
    <property type="component" value="Unassembled WGS sequence"/>
</dbReference>
<dbReference type="GO" id="GO:0050660">
    <property type="term" value="F:flavin adenine dinucleotide binding"/>
    <property type="evidence" value="ECO:0007669"/>
    <property type="project" value="TreeGrafter"/>
</dbReference>
<dbReference type="PANTHER" id="PTHR43735">
    <property type="entry name" value="APOPTOSIS-INDUCING FACTOR 1"/>
    <property type="match status" value="1"/>
</dbReference>
<evidence type="ECO:0000313" key="3">
    <source>
        <dbReference type="Proteomes" id="UP000767238"/>
    </source>
</evidence>
<proteinExistence type="predicted"/>
<dbReference type="PRINTS" id="PR00368">
    <property type="entry name" value="FADPNR"/>
</dbReference>
<evidence type="ECO:0000313" key="2">
    <source>
        <dbReference type="EMBL" id="KAH0213995.1"/>
    </source>
</evidence>
<protein>
    <submittedName>
        <fullName evidence="2">FAD/NAD(P)-binding domain-containing protein</fullName>
    </submittedName>
</protein>
<reference evidence="2" key="1">
    <citation type="journal article" date="2021" name="J Fungi (Basel)">
        <title>Virulence traits and population genomics of the black yeast Aureobasidium melanogenum.</title>
        <authorList>
            <person name="Cernosa A."/>
            <person name="Sun X."/>
            <person name="Gostincar C."/>
            <person name="Fang C."/>
            <person name="Gunde-Cimerman N."/>
            <person name="Song Z."/>
        </authorList>
    </citation>
    <scope>NUCLEOTIDE SEQUENCE</scope>
    <source>
        <strain evidence="2">EXF-8016</strain>
    </source>
</reference>
<reference evidence="2" key="2">
    <citation type="submission" date="2021-08" db="EMBL/GenBank/DDBJ databases">
        <authorList>
            <person name="Gostincar C."/>
            <person name="Sun X."/>
            <person name="Song Z."/>
            <person name="Gunde-Cimerman N."/>
        </authorList>
    </citation>
    <scope>NUCLEOTIDE SEQUENCE</scope>
    <source>
        <strain evidence="2">EXF-8016</strain>
    </source>
</reference>
<dbReference type="AlphaFoldDB" id="A0A9P8K4S4"/>
<feature type="domain" description="FAD/NAD(P)-binding" evidence="1">
    <location>
        <begin position="6"/>
        <end position="310"/>
    </location>
</feature>
<dbReference type="EMBL" id="JAHFYH010000089">
    <property type="protein sequence ID" value="KAH0213995.1"/>
    <property type="molecule type" value="Genomic_DNA"/>
</dbReference>
<accession>A0A9P8K4S4</accession>
<dbReference type="OrthoDB" id="202203at2759"/>
<dbReference type="GO" id="GO:0005737">
    <property type="term" value="C:cytoplasm"/>
    <property type="evidence" value="ECO:0007669"/>
    <property type="project" value="TreeGrafter"/>
</dbReference>
<dbReference type="Pfam" id="PF07992">
    <property type="entry name" value="Pyr_redox_2"/>
    <property type="match status" value="1"/>
</dbReference>
<evidence type="ECO:0000259" key="1">
    <source>
        <dbReference type="Pfam" id="PF07992"/>
    </source>
</evidence>